<dbReference type="GO" id="GO:0031201">
    <property type="term" value="C:SNARE complex"/>
    <property type="evidence" value="ECO:0007669"/>
    <property type="project" value="InterPro"/>
</dbReference>
<feature type="compositionally biased region" description="Polar residues" evidence="7">
    <location>
        <begin position="487"/>
        <end position="498"/>
    </location>
</feature>
<dbReference type="GO" id="GO:0016192">
    <property type="term" value="P:vesicle-mediated transport"/>
    <property type="evidence" value="ECO:0007669"/>
    <property type="project" value="UniProtKB-ARBA"/>
</dbReference>
<proteinExistence type="inferred from homology"/>
<accession>A0AAV6MNT1</accession>
<evidence type="ECO:0000259" key="8">
    <source>
        <dbReference type="PROSITE" id="PS50192"/>
    </source>
</evidence>
<feature type="region of interest" description="Disordered" evidence="7">
    <location>
        <begin position="384"/>
        <end position="412"/>
    </location>
</feature>
<keyword evidence="10" id="KW-1185">Reference proteome</keyword>
<evidence type="ECO:0000256" key="6">
    <source>
        <dbReference type="ARBA" id="ARBA00023136"/>
    </source>
</evidence>
<dbReference type="PANTHER" id="PTHR19305:SF9">
    <property type="entry name" value="SYNAPTOSOMAL-ASSOCIATED PROTEIN 29"/>
    <property type="match status" value="1"/>
</dbReference>
<dbReference type="InterPro" id="IPR044766">
    <property type="entry name" value="NPSN/SNAP25-like_N_SNARE"/>
</dbReference>
<reference evidence="9 10" key="1">
    <citation type="journal article" date="2021" name="Hortic Res">
        <title>The domestication of Cucurbita argyrosperma as revealed by the genome of its wild relative.</title>
        <authorList>
            <person name="Barrera-Redondo J."/>
            <person name="Sanchez-de la Vega G."/>
            <person name="Aguirre-Liguori J.A."/>
            <person name="Castellanos-Morales G."/>
            <person name="Gutierrez-Guerrero Y.T."/>
            <person name="Aguirre-Dugua X."/>
            <person name="Aguirre-Planter E."/>
            <person name="Tenaillon M.I."/>
            <person name="Lira-Saade R."/>
            <person name="Eguiarte L.E."/>
        </authorList>
    </citation>
    <scope>NUCLEOTIDE SEQUENCE [LARGE SCALE GENOMIC DNA]</scope>
    <source>
        <strain evidence="9">JBR-2021</strain>
    </source>
</reference>
<dbReference type="PROSITE" id="PS50192">
    <property type="entry name" value="T_SNARE"/>
    <property type="match status" value="1"/>
</dbReference>
<evidence type="ECO:0000313" key="9">
    <source>
        <dbReference type="EMBL" id="KAG6584421.1"/>
    </source>
</evidence>
<comment type="caution">
    <text evidence="9">The sequence shown here is derived from an EMBL/GenBank/DDBJ whole genome shotgun (WGS) entry which is preliminary data.</text>
</comment>
<feature type="region of interest" description="Disordered" evidence="7">
    <location>
        <begin position="1"/>
        <end position="72"/>
    </location>
</feature>
<name>A0AAV6MNT1_9ROSI</name>
<gene>
    <name evidence="9" type="primary">SNAP33</name>
    <name evidence="9" type="ORF">SDJN03_20353</name>
</gene>
<feature type="compositionally biased region" description="Polar residues" evidence="7">
    <location>
        <begin position="30"/>
        <end position="52"/>
    </location>
</feature>
<evidence type="ECO:0000256" key="5">
    <source>
        <dbReference type="ARBA" id="ARBA00022927"/>
    </source>
</evidence>
<dbReference type="GO" id="GO:0015031">
    <property type="term" value="P:protein transport"/>
    <property type="evidence" value="ECO:0007669"/>
    <property type="project" value="UniProtKB-KW"/>
</dbReference>
<dbReference type="FunFam" id="1.20.5.110:FF:000031">
    <property type="entry name" value="SNAP25 homologous protein SNAP33"/>
    <property type="match status" value="1"/>
</dbReference>
<feature type="compositionally biased region" description="Basic and acidic residues" evidence="7">
    <location>
        <begin position="476"/>
        <end position="486"/>
    </location>
</feature>
<dbReference type="Proteomes" id="UP000685013">
    <property type="component" value="Chromosome 13"/>
</dbReference>
<dbReference type="InterPro" id="IPR005516">
    <property type="entry name" value="Remorin_C"/>
</dbReference>
<evidence type="ECO:0000256" key="4">
    <source>
        <dbReference type="ARBA" id="ARBA00022448"/>
    </source>
</evidence>
<dbReference type="Pfam" id="PF03763">
    <property type="entry name" value="Remorin_C"/>
    <property type="match status" value="1"/>
</dbReference>
<evidence type="ECO:0000256" key="2">
    <source>
        <dbReference type="ARBA" id="ARBA00005711"/>
    </source>
</evidence>
<keyword evidence="6" id="KW-0472">Membrane</keyword>
<dbReference type="CDD" id="cd15841">
    <property type="entry name" value="SNARE_Qc"/>
    <property type="match status" value="1"/>
</dbReference>
<comment type="similarity">
    <text evidence="2">Belongs to the remorin family.</text>
</comment>
<dbReference type="GO" id="GO:0005886">
    <property type="term" value="C:plasma membrane"/>
    <property type="evidence" value="ECO:0007669"/>
    <property type="project" value="TreeGrafter"/>
</dbReference>
<evidence type="ECO:0000313" key="10">
    <source>
        <dbReference type="Proteomes" id="UP000685013"/>
    </source>
</evidence>
<feature type="region of interest" description="Disordered" evidence="7">
    <location>
        <begin position="452"/>
        <end position="518"/>
    </location>
</feature>
<feature type="compositionally biased region" description="Basic residues" evidence="7">
    <location>
        <begin position="1"/>
        <end position="13"/>
    </location>
</feature>
<feature type="non-terminal residue" evidence="9">
    <location>
        <position position="1"/>
    </location>
</feature>
<keyword evidence="5" id="KW-0653">Protein transport</keyword>
<evidence type="ECO:0000256" key="7">
    <source>
        <dbReference type="SAM" id="MobiDB-lite"/>
    </source>
</evidence>
<dbReference type="AlphaFoldDB" id="A0AAV6MNT1"/>
<dbReference type="PANTHER" id="PTHR19305">
    <property type="entry name" value="SYNAPTOSOMAL ASSOCIATED PROTEIN"/>
    <property type="match status" value="1"/>
</dbReference>
<evidence type="ECO:0000256" key="1">
    <source>
        <dbReference type="ARBA" id="ARBA00004370"/>
    </source>
</evidence>
<feature type="compositionally biased region" description="Polar residues" evidence="7">
    <location>
        <begin position="62"/>
        <end position="72"/>
    </location>
</feature>
<comment type="similarity">
    <text evidence="3">Belongs to the SNAP-25 family.</text>
</comment>
<organism evidence="9 10">
    <name type="scientific">Cucurbita argyrosperma subsp. sororia</name>
    <dbReference type="NCBI Taxonomy" id="37648"/>
    <lineage>
        <taxon>Eukaryota</taxon>
        <taxon>Viridiplantae</taxon>
        <taxon>Streptophyta</taxon>
        <taxon>Embryophyta</taxon>
        <taxon>Tracheophyta</taxon>
        <taxon>Spermatophyta</taxon>
        <taxon>Magnoliopsida</taxon>
        <taxon>eudicotyledons</taxon>
        <taxon>Gunneridae</taxon>
        <taxon>Pentapetalae</taxon>
        <taxon>rosids</taxon>
        <taxon>fabids</taxon>
        <taxon>Cucurbitales</taxon>
        <taxon>Cucurbitaceae</taxon>
        <taxon>Cucurbiteae</taxon>
        <taxon>Cucurbita</taxon>
    </lineage>
</organism>
<feature type="domain" description="T-SNARE coiled-coil homology" evidence="8">
    <location>
        <begin position="233"/>
        <end position="274"/>
    </location>
</feature>
<protein>
    <submittedName>
        <fullName evidence="9">SNAP25-likeous protein SNAP33</fullName>
    </submittedName>
</protein>
<keyword evidence="4" id="KW-0813">Transport</keyword>
<dbReference type="CDD" id="cd15861">
    <property type="entry name" value="SNARE_SNAP25N_23N_29N_SEC9N"/>
    <property type="match status" value="1"/>
</dbReference>
<dbReference type="EMBL" id="JAGKQH010000013">
    <property type="protein sequence ID" value="KAG6584421.1"/>
    <property type="molecule type" value="Genomic_DNA"/>
</dbReference>
<dbReference type="InterPro" id="IPR000727">
    <property type="entry name" value="T_SNARE_dom"/>
</dbReference>
<feature type="compositionally biased region" description="Basic and acidic residues" evidence="7">
    <location>
        <begin position="384"/>
        <end position="396"/>
    </location>
</feature>
<sequence>MFGSRKAHLRIGKHSSTPNPFESDDGVKAKQNQVSAQRTSSDPSLVTENFGSNPFDDHHGQAPSSSGSLTWSERNKYKNDFRDSGGIENQSVQELENYAVYKSEETTKAVNGCLKIAEEIRDDATQTLVALHQQGEQINRTHMVAADIDYDLSRGEKLLGNLGGMFSKTWKPKKTRPISGPVISSEDLVRRKGNHMEQKEKLGLTRHKDRTNTKAAYAEPTSAIQKVEVEKVKQDDALSDMSDILVELKEMAVDMGCEIDRQNHALDHASVDVEAEDIVEGSERLRLPRKVSMVRGCGVLSDVVIGKLTRYSQERTKEQREDSDPDGDAISGKRRKFQKFERYRYKLEISAHGNFDISKEVYFSYLLISIPQFEYLMPSFSDSGRHNKDASIKPRDGIPQQKTRSSKEGTHKKESKKLRWYFANEMNEDYDSRDLEFATAAASAAFAIRSQEETDLQYQKKKSGSLETPLTKVKTRKDDITRRPSNKETTNPGQSSIKKPTGHEKDSMTGIPLSPPRRSLVETRADVWERHNMEKIRKRYEKIKLSIHAWENKKKMHAKLHKEKKMAELENKKALFLQNYQDNIVRIDQITEGARAQLEQKRRREEKKARETANRIRSTGRLPVTCFCIQYH</sequence>
<evidence type="ECO:0000256" key="3">
    <source>
        <dbReference type="ARBA" id="ARBA00009480"/>
    </source>
</evidence>
<dbReference type="GO" id="GO:0005484">
    <property type="term" value="F:SNAP receptor activity"/>
    <property type="evidence" value="ECO:0007669"/>
    <property type="project" value="InterPro"/>
</dbReference>
<comment type="subcellular location">
    <subcellularLocation>
        <location evidence="1">Membrane</location>
    </subcellularLocation>
</comment>